<evidence type="ECO:0000313" key="1">
    <source>
        <dbReference type="EMBL" id="CUH68218.1"/>
    </source>
</evidence>
<dbReference type="InterPro" id="IPR029069">
    <property type="entry name" value="HotDog_dom_sf"/>
</dbReference>
<evidence type="ECO:0000313" key="4">
    <source>
        <dbReference type="Proteomes" id="UP000051887"/>
    </source>
</evidence>
<dbReference type="Proteomes" id="UP000051086">
    <property type="component" value="Unassembled WGS sequence"/>
</dbReference>
<protein>
    <submittedName>
        <fullName evidence="2">(R)-specific enoyl-CoA hydratase</fullName>
        <ecNumber evidence="2">4.2.1.119</ecNumber>
    </submittedName>
</protein>
<accession>A0A0N7LW63</accession>
<reference evidence="2 4" key="1">
    <citation type="submission" date="2015-09" db="EMBL/GenBank/DDBJ databases">
        <authorList>
            <consortium name="Swine Surveillance"/>
        </authorList>
    </citation>
    <scope>NUCLEOTIDE SEQUENCE [LARGE SCALE GENOMIC DNA]</scope>
    <source>
        <strain evidence="2 4">5120</strain>
    </source>
</reference>
<dbReference type="EMBL" id="CYSB01000030">
    <property type="protein sequence ID" value="CUH68218.1"/>
    <property type="molecule type" value="Genomic_DNA"/>
</dbReference>
<dbReference type="Gene3D" id="3.10.129.10">
    <property type="entry name" value="Hotdog Thioesterase"/>
    <property type="match status" value="1"/>
</dbReference>
<dbReference type="GO" id="GO:0006633">
    <property type="term" value="P:fatty acid biosynthetic process"/>
    <property type="evidence" value="ECO:0007669"/>
    <property type="project" value="TreeGrafter"/>
</dbReference>
<dbReference type="EC" id="4.2.1.119" evidence="2"/>
<organism evidence="2 4">
    <name type="scientific">Thalassovita autumnalis</name>
    <dbReference type="NCBI Taxonomy" id="2072972"/>
    <lineage>
        <taxon>Bacteria</taxon>
        <taxon>Pseudomonadati</taxon>
        <taxon>Pseudomonadota</taxon>
        <taxon>Alphaproteobacteria</taxon>
        <taxon>Rhodobacterales</taxon>
        <taxon>Roseobacteraceae</taxon>
        <taxon>Thalassovita</taxon>
    </lineage>
</organism>
<sequence>MLSLGQFAEVTRSYSAADLRAYQRLSGAVGDSVPEPLIAGLFSYLLGVQLPGSGTNYLKQELAFKAPAPLATPLTARVEITRLRADKHLVDLWASCTAPDGTVICEGRSLVKAKDVQGAFAA</sequence>
<dbReference type="SUPFAM" id="SSF54637">
    <property type="entry name" value="Thioesterase/thiol ester dehydrase-isomerase"/>
    <property type="match status" value="1"/>
</dbReference>
<dbReference type="PANTHER" id="PTHR43437:SF3">
    <property type="entry name" value="HYDROXYACYL-THIOESTER DEHYDRATASE TYPE 2, MITOCHONDRIAL"/>
    <property type="match status" value="1"/>
</dbReference>
<dbReference type="GO" id="GO:0018812">
    <property type="term" value="F:3-hydroxyacyl-CoA dehydratase activity"/>
    <property type="evidence" value="ECO:0007669"/>
    <property type="project" value="UniProtKB-EC"/>
</dbReference>
<dbReference type="RefSeq" id="WP_058244548.1">
    <property type="nucleotide sequence ID" value="NZ_CYSB01000030.1"/>
</dbReference>
<reference evidence="1 3" key="2">
    <citation type="submission" date="2015-09" db="EMBL/GenBank/DDBJ databases">
        <authorList>
            <person name="Rodrigo-Torres L."/>
            <person name="Arahal D.R."/>
        </authorList>
    </citation>
    <scope>NUCLEOTIDE SEQUENCE [LARGE SCALE GENOMIC DNA]</scope>
    <source>
        <strain evidence="1 3">CECT 5118</strain>
    </source>
</reference>
<name>A0A0N7LW63_9RHOB</name>
<gene>
    <name evidence="2" type="primary">phaJ_2</name>
    <name evidence="1" type="ORF">TL5118_02527</name>
    <name evidence="2" type="ORF">TL5120_03206</name>
</gene>
<dbReference type="InterPro" id="IPR050965">
    <property type="entry name" value="UPF0336/Enoyl-CoA_hydratase"/>
</dbReference>
<dbReference type="GO" id="GO:0019171">
    <property type="term" value="F:(3R)-hydroxyacyl-[acyl-carrier-protein] dehydratase activity"/>
    <property type="evidence" value="ECO:0007669"/>
    <property type="project" value="TreeGrafter"/>
</dbReference>
<keyword evidence="2" id="KW-0456">Lyase</keyword>
<evidence type="ECO:0000313" key="3">
    <source>
        <dbReference type="Proteomes" id="UP000051086"/>
    </source>
</evidence>
<keyword evidence="3" id="KW-1185">Reference proteome</keyword>
<dbReference type="Proteomes" id="UP000051887">
    <property type="component" value="Unassembled WGS sequence"/>
</dbReference>
<evidence type="ECO:0000313" key="2">
    <source>
        <dbReference type="EMBL" id="CUH73397.1"/>
    </source>
</evidence>
<proteinExistence type="predicted"/>
<dbReference type="AlphaFoldDB" id="A0A0N7LW63"/>
<dbReference type="OrthoDB" id="9800237at2"/>
<dbReference type="EMBL" id="CYSC01000040">
    <property type="protein sequence ID" value="CUH73397.1"/>
    <property type="molecule type" value="Genomic_DNA"/>
</dbReference>
<dbReference type="PANTHER" id="PTHR43437">
    <property type="entry name" value="HYDROXYACYL-THIOESTER DEHYDRATASE TYPE 2, MITOCHONDRIAL-RELATED"/>
    <property type="match status" value="1"/>
</dbReference>